<keyword evidence="2" id="KW-1185">Reference proteome</keyword>
<dbReference type="PIRSF" id="PIRSF010372">
    <property type="entry name" value="PaiB"/>
    <property type="match status" value="1"/>
</dbReference>
<dbReference type="Proteomes" id="UP000785613">
    <property type="component" value="Unassembled WGS sequence"/>
</dbReference>
<name>A0ABX0LGV6_9BURK</name>
<accession>A0ABX0LGV6</accession>
<dbReference type="PANTHER" id="PTHR35802">
    <property type="entry name" value="PROTEASE SYNTHASE AND SPORULATION PROTEIN PAI 2"/>
    <property type="match status" value="1"/>
</dbReference>
<dbReference type="EMBL" id="VUYU01000005">
    <property type="protein sequence ID" value="NHZ33833.1"/>
    <property type="molecule type" value="Genomic_DNA"/>
</dbReference>
<organism evidence="1 2">
    <name type="scientific">Massilia rubra</name>
    <dbReference type="NCBI Taxonomy" id="2607910"/>
    <lineage>
        <taxon>Bacteria</taxon>
        <taxon>Pseudomonadati</taxon>
        <taxon>Pseudomonadota</taxon>
        <taxon>Betaproteobacteria</taxon>
        <taxon>Burkholderiales</taxon>
        <taxon>Oxalobacteraceae</taxon>
        <taxon>Telluria group</taxon>
        <taxon>Massilia</taxon>
    </lineage>
</organism>
<protein>
    <submittedName>
        <fullName evidence="1">FMN-binding negative transcriptional regulator</fullName>
    </submittedName>
</protein>
<dbReference type="Pfam" id="PF04299">
    <property type="entry name" value="FMN_bind_2"/>
    <property type="match status" value="1"/>
</dbReference>
<evidence type="ECO:0000313" key="2">
    <source>
        <dbReference type="Proteomes" id="UP000785613"/>
    </source>
</evidence>
<dbReference type="SUPFAM" id="SSF50475">
    <property type="entry name" value="FMN-binding split barrel"/>
    <property type="match status" value="1"/>
</dbReference>
<reference evidence="1 2" key="1">
    <citation type="submission" date="2019-09" db="EMBL/GenBank/DDBJ databases">
        <title>Taxonomy of Antarctic Massilia spp.: description of Massilia rubra sp. nov., Massilia aquatica sp. nov., Massilia mucilaginosa sp. nov., Massilia frigida sp. nov. isolated from streams, lakes and regoliths.</title>
        <authorList>
            <person name="Holochova P."/>
            <person name="Sedlacek I."/>
            <person name="Kralova S."/>
            <person name="Maslanova I."/>
            <person name="Busse H.-J."/>
            <person name="Stankova E."/>
            <person name="Vrbovska V."/>
            <person name="Kovarovic V."/>
            <person name="Bartak M."/>
            <person name="Svec P."/>
            <person name="Pantucek R."/>
        </authorList>
    </citation>
    <scope>NUCLEOTIDE SEQUENCE [LARGE SCALE GENOMIC DNA]</scope>
    <source>
        <strain evidence="1 2">CCM 8692</strain>
    </source>
</reference>
<gene>
    <name evidence="1" type="ORF">F0185_09550</name>
</gene>
<comment type="caution">
    <text evidence="1">The sequence shown here is derived from an EMBL/GenBank/DDBJ whole genome shotgun (WGS) entry which is preliminary data.</text>
</comment>
<dbReference type="PANTHER" id="PTHR35802:SF1">
    <property type="entry name" value="PROTEASE SYNTHASE AND SPORULATION PROTEIN PAI 2"/>
    <property type="match status" value="1"/>
</dbReference>
<dbReference type="InterPro" id="IPR007396">
    <property type="entry name" value="TR_PAI2-type"/>
</dbReference>
<dbReference type="InterPro" id="IPR012349">
    <property type="entry name" value="Split_barrel_FMN-bd"/>
</dbReference>
<proteinExistence type="predicted"/>
<sequence length="212" mass="23157">MYGPSCFDEIRPALLHGLIDEHPLGAVITHGDAGLDANHIPFLIDAADADAVAGAVADAPFGILRAHVARANPLWRHEGETLVVFQGPSAYITPALYEDKKISGKVVPTYNYAVVHAHGPLRAIEDPAWILALLARLTARHEGTQGTPWTMDDAPPGFIERLVEMIVGIEIPVTRMHGKWKVSQNRSQNDHRTVMAAMDAPMAQAMRRRAQI</sequence>
<evidence type="ECO:0000313" key="1">
    <source>
        <dbReference type="EMBL" id="NHZ33833.1"/>
    </source>
</evidence>
<dbReference type="RefSeq" id="WP_167223792.1">
    <property type="nucleotide sequence ID" value="NZ_VUYU01000005.1"/>
</dbReference>
<dbReference type="Gene3D" id="2.30.110.10">
    <property type="entry name" value="Electron Transport, Fmn-binding Protein, Chain A"/>
    <property type="match status" value="1"/>
</dbReference>